<comment type="caution">
    <text evidence="1">The sequence shown here is derived from an EMBL/GenBank/DDBJ whole genome shotgun (WGS) entry which is preliminary data.</text>
</comment>
<dbReference type="AlphaFoldDB" id="A0A4Q7CQ91"/>
<evidence type="ECO:0000313" key="2">
    <source>
        <dbReference type="Proteomes" id="UP000293854"/>
    </source>
</evidence>
<dbReference type="EMBL" id="RQTE01000075">
    <property type="protein sequence ID" value="RZI03051.1"/>
    <property type="molecule type" value="Genomic_DNA"/>
</dbReference>
<organism evidence="1 2">
    <name type="scientific">Staphylococcus condimenti</name>
    <dbReference type="NCBI Taxonomy" id="70255"/>
    <lineage>
        <taxon>Bacteria</taxon>
        <taxon>Bacillati</taxon>
        <taxon>Bacillota</taxon>
        <taxon>Bacilli</taxon>
        <taxon>Bacillales</taxon>
        <taxon>Staphylococcaceae</taxon>
        <taxon>Staphylococcus</taxon>
    </lineage>
</organism>
<dbReference type="Proteomes" id="UP000293854">
    <property type="component" value="Unassembled WGS sequence"/>
</dbReference>
<evidence type="ECO:0000313" key="1">
    <source>
        <dbReference type="EMBL" id="RZI03051.1"/>
    </source>
</evidence>
<reference evidence="1 2" key="1">
    <citation type="submission" date="2018-11" db="EMBL/GenBank/DDBJ databases">
        <title>Genomic profiling of Staphylococcus species from a Poultry farm system in KwaZulu-Natal, South Africa.</title>
        <authorList>
            <person name="Amoako D.G."/>
            <person name="Somboro A.M."/>
            <person name="Abia A.L.K."/>
            <person name="Bester L.A."/>
            <person name="Essack S.Y."/>
        </authorList>
    </citation>
    <scope>NUCLEOTIDE SEQUENCE [LARGE SCALE GENOMIC DNA]</scope>
    <source>
        <strain evidence="1 2">SA11</strain>
    </source>
</reference>
<dbReference type="RefSeq" id="WP_130135396.1">
    <property type="nucleotide sequence ID" value="NZ_RQTE01000075.1"/>
</dbReference>
<proteinExistence type="predicted"/>
<protein>
    <recommendedName>
        <fullName evidence="3">Phage protein</fullName>
    </recommendedName>
</protein>
<evidence type="ECO:0008006" key="3">
    <source>
        <dbReference type="Google" id="ProtNLM"/>
    </source>
</evidence>
<accession>A0A4Q7CQ91</accession>
<sequence>MYTEKEVREMLDNYKFYQNMVEADIYDSDSTSVAQYGIEATLPKAKGTNGDKVLVKVINRNKQWRRKIKMIEKMQFIDEHEEYVTDEVNYHILQMMKRGMKHKTIMDIACINSRSNFYGRVNEIVNVYMDVQQGNYS</sequence>
<gene>
    <name evidence="1" type="ORF">EIG99_04540</name>
</gene>
<name>A0A4Q7CQ91_9STAP</name>